<comment type="caution">
    <text evidence="2">The sequence shown here is derived from an EMBL/GenBank/DDBJ whole genome shotgun (WGS) entry which is preliminary data.</text>
</comment>
<evidence type="ECO:0000313" key="3">
    <source>
        <dbReference type="Proteomes" id="UP001303899"/>
    </source>
</evidence>
<dbReference type="InterPro" id="IPR027417">
    <property type="entry name" value="P-loop_NTPase"/>
</dbReference>
<evidence type="ECO:0000259" key="1">
    <source>
        <dbReference type="Pfam" id="PF13304"/>
    </source>
</evidence>
<dbReference type="InterPro" id="IPR051396">
    <property type="entry name" value="Bact_Antivir_Def_Nuclease"/>
</dbReference>
<keyword evidence="3" id="KW-1185">Reference proteome</keyword>
<dbReference type="PANTHER" id="PTHR43581">
    <property type="entry name" value="ATP/GTP PHOSPHATASE"/>
    <property type="match status" value="1"/>
</dbReference>
<dbReference type="InterPro" id="IPR003959">
    <property type="entry name" value="ATPase_AAA_core"/>
</dbReference>
<dbReference type="RefSeq" id="WP_323699157.1">
    <property type="nucleotide sequence ID" value="NZ_JAYGIL010000043.1"/>
</dbReference>
<accession>A0ABU5SBL6</accession>
<dbReference type="Proteomes" id="UP001303899">
    <property type="component" value="Unassembled WGS sequence"/>
</dbReference>
<dbReference type="PANTHER" id="PTHR43581:SF4">
    <property type="entry name" value="ATP_GTP PHOSPHATASE"/>
    <property type="match status" value="1"/>
</dbReference>
<organism evidence="2 3">
    <name type="scientific">Arcicella gelida</name>
    <dbReference type="NCBI Taxonomy" id="2984195"/>
    <lineage>
        <taxon>Bacteria</taxon>
        <taxon>Pseudomonadati</taxon>
        <taxon>Bacteroidota</taxon>
        <taxon>Cytophagia</taxon>
        <taxon>Cytophagales</taxon>
        <taxon>Flectobacillaceae</taxon>
        <taxon>Arcicella</taxon>
    </lineage>
</organism>
<gene>
    <name evidence="2" type="ORF">VB776_22670</name>
</gene>
<sequence length="374" mass="43651">MGENHLTYFKIENFKRFDSFEMENLGQFNLLVGDNNVGKTSVLEGLLFDEDGAKFLVRLIHCLFTRKLLVDDPNLSISLNLNLWNAFPKKTTKPFEITFAYVESQDIRKIKWDLIPFADLTTEDYKLLSKKSTFPRDGFQELVFKYGLRFSSINGLNNFYPLSNITNNELIIAIKDIQNYIPFIATSDNYDSDLLNFYYKQINTDKKKRKEFEYNLKTFIPKLEEIRTQKFFDDTEMLGVVLEDENGIYPITRFGDGTIKLSRILLEILMAKGKRIMIDEIDTGIHFSRLKDFWKMVIKLCKQYDVQLFATTHSLECQRYFVEALSELGEEYQKDARNISLLENAKGEVQSVTFDFEQFEFALSIGANTRGGQR</sequence>
<name>A0ABU5SBL6_9BACT</name>
<protein>
    <submittedName>
        <fullName evidence="2">AAA family ATPase</fullName>
    </submittedName>
</protein>
<dbReference type="EMBL" id="JAYGIL010000043">
    <property type="protein sequence ID" value="MEA5405761.1"/>
    <property type="molecule type" value="Genomic_DNA"/>
</dbReference>
<feature type="domain" description="ATPase AAA-type core" evidence="1">
    <location>
        <begin position="28"/>
        <end position="315"/>
    </location>
</feature>
<dbReference type="SUPFAM" id="SSF52540">
    <property type="entry name" value="P-loop containing nucleoside triphosphate hydrolases"/>
    <property type="match status" value="1"/>
</dbReference>
<reference evidence="2 3" key="1">
    <citation type="submission" date="2023-12" db="EMBL/GenBank/DDBJ databases">
        <title>Novel species of the genus Arcicella isolated from rivers.</title>
        <authorList>
            <person name="Lu H."/>
        </authorList>
    </citation>
    <scope>NUCLEOTIDE SEQUENCE [LARGE SCALE GENOMIC DNA]</scope>
    <source>
        <strain evidence="2 3">DC2W</strain>
    </source>
</reference>
<dbReference type="Gene3D" id="3.40.50.300">
    <property type="entry name" value="P-loop containing nucleotide triphosphate hydrolases"/>
    <property type="match status" value="1"/>
</dbReference>
<dbReference type="Pfam" id="PF13304">
    <property type="entry name" value="AAA_21"/>
    <property type="match status" value="1"/>
</dbReference>
<proteinExistence type="predicted"/>
<evidence type="ECO:0000313" key="2">
    <source>
        <dbReference type="EMBL" id="MEA5405761.1"/>
    </source>
</evidence>